<dbReference type="Proteomes" id="UP000036756">
    <property type="component" value="Unassembled WGS sequence"/>
</dbReference>
<organism evidence="7 8">
    <name type="scientific">Clostridium cylindrosporum DSM 605</name>
    <dbReference type="NCBI Taxonomy" id="1121307"/>
    <lineage>
        <taxon>Bacteria</taxon>
        <taxon>Bacillati</taxon>
        <taxon>Bacillota</taxon>
        <taxon>Clostridia</taxon>
        <taxon>Eubacteriales</taxon>
        <taxon>Clostridiaceae</taxon>
        <taxon>Clostridium</taxon>
    </lineage>
</organism>
<comment type="subcellular location">
    <subcellularLocation>
        <location evidence="1">Cytoplasm</location>
    </subcellularLocation>
</comment>
<proteinExistence type="predicted"/>
<dbReference type="Gene3D" id="1.20.58.1000">
    <property type="entry name" value="Metal-sensitive repressor, helix protomer"/>
    <property type="match status" value="1"/>
</dbReference>
<dbReference type="EMBL" id="LFVU01000024">
    <property type="protein sequence ID" value="KMT22281.1"/>
    <property type="molecule type" value="Genomic_DNA"/>
</dbReference>
<keyword evidence="3" id="KW-0963">Cytoplasm</keyword>
<dbReference type="Pfam" id="PF02583">
    <property type="entry name" value="Trns_repr_metal"/>
    <property type="match status" value="1"/>
</dbReference>
<dbReference type="GO" id="GO:0005737">
    <property type="term" value="C:cytoplasm"/>
    <property type="evidence" value="ECO:0007669"/>
    <property type="project" value="UniProtKB-SubCell"/>
</dbReference>
<evidence type="ECO:0000256" key="6">
    <source>
        <dbReference type="ARBA" id="ARBA00041544"/>
    </source>
</evidence>
<keyword evidence="4" id="KW-0479">Metal-binding</keyword>
<dbReference type="InterPro" id="IPR003735">
    <property type="entry name" value="Metal_Tscrpt_repr"/>
</dbReference>
<evidence type="ECO:0000256" key="5">
    <source>
        <dbReference type="ARBA" id="ARBA00039938"/>
    </source>
</evidence>
<dbReference type="RefSeq" id="WP_048570363.1">
    <property type="nucleotide sequence ID" value="NZ_LFVU01000024.1"/>
</dbReference>
<protein>
    <recommendedName>
        <fullName evidence="5">Copper-sensing transcriptional repressor CsoR</fullName>
    </recommendedName>
    <alternativeName>
        <fullName evidence="6">Copper-sensitive operon repressor</fullName>
    </alternativeName>
</protein>
<dbReference type="PANTHER" id="PTHR33677:SF4">
    <property type="entry name" value="COPPER-SENSING TRANSCRIPTIONAL REPRESSOR CSOR"/>
    <property type="match status" value="1"/>
</dbReference>
<dbReference type="GO" id="GO:0045892">
    <property type="term" value="P:negative regulation of DNA-templated transcription"/>
    <property type="evidence" value="ECO:0007669"/>
    <property type="project" value="UniProtKB-ARBA"/>
</dbReference>
<evidence type="ECO:0000313" key="8">
    <source>
        <dbReference type="Proteomes" id="UP000036756"/>
    </source>
</evidence>
<evidence type="ECO:0000256" key="2">
    <source>
        <dbReference type="ARBA" id="ARBA00011738"/>
    </source>
</evidence>
<comment type="caution">
    <text evidence="7">The sequence shown here is derived from an EMBL/GenBank/DDBJ whole genome shotgun (WGS) entry which is preliminary data.</text>
</comment>
<comment type="subunit">
    <text evidence="2">Homodimer.</text>
</comment>
<evidence type="ECO:0000256" key="4">
    <source>
        <dbReference type="ARBA" id="ARBA00022723"/>
    </source>
</evidence>
<gene>
    <name evidence="7" type="ORF">CLCY_4c02540</name>
</gene>
<evidence type="ECO:0000256" key="1">
    <source>
        <dbReference type="ARBA" id="ARBA00004496"/>
    </source>
</evidence>
<dbReference type="OrthoDB" id="9811244at2"/>
<evidence type="ECO:0000313" key="7">
    <source>
        <dbReference type="EMBL" id="KMT22281.1"/>
    </source>
</evidence>
<keyword evidence="8" id="KW-1185">Reference proteome</keyword>
<dbReference type="PATRIC" id="fig|1121307.3.peg.1910"/>
<accession>A0A0J8G3I9</accession>
<dbReference type="GO" id="GO:0046872">
    <property type="term" value="F:metal ion binding"/>
    <property type="evidence" value="ECO:0007669"/>
    <property type="project" value="UniProtKB-KW"/>
</dbReference>
<dbReference type="PANTHER" id="PTHR33677">
    <property type="entry name" value="TRANSCRIPTIONAL REPRESSOR FRMR-RELATED"/>
    <property type="match status" value="1"/>
</dbReference>
<dbReference type="GO" id="GO:0003677">
    <property type="term" value="F:DNA binding"/>
    <property type="evidence" value="ECO:0007669"/>
    <property type="project" value="InterPro"/>
</dbReference>
<evidence type="ECO:0000256" key="3">
    <source>
        <dbReference type="ARBA" id="ARBA00022490"/>
    </source>
</evidence>
<dbReference type="AlphaFoldDB" id="A0A0J8G3I9"/>
<dbReference type="STRING" id="1121307.CLCY_4c02540"/>
<reference evidence="7 8" key="1">
    <citation type="submission" date="2015-06" db="EMBL/GenBank/DDBJ databases">
        <title>Draft genome sequence of the purine-degrading Clostridium cylindrosporum HC-1 (DSM 605).</title>
        <authorList>
            <person name="Poehlein A."/>
            <person name="Schiel-Bengelsdorf B."/>
            <person name="Bengelsdorf F."/>
            <person name="Daniel R."/>
            <person name="Duerre P."/>
        </authorList>
    </citation>
    <scope>NUCLEOTIDE SEQUENCE [LARGE SCALE GENOMIC DNA]</scope>
    <source>
        <strain evidence="7 8">DSM 605</strain>
    </source>
</reference>
<dbReference type="CDD" id="cd10159">
    <property type="entry name" value="CsoR-like_DUF156_2"/>
    <property type="match status" value="1"/>
</dbReference>
<dbReference type="InterPro" id="IPR038390">
    <property type="entry name" value="Metal_Tscrpt_repr_sf"/>
</dbReference>
<sequence length="88" mass="10107">MNEDRKKALQSLKTAKGQLEGIIKMIEDERYCIDISNQILASQSLLKKANLIILQRHLNHCVKEACKSNDSDEKIEEINKILEKILSK</sequence>
<name>A0A0J8G3I9_CLOCY</name>